<organism evidence="9 10">
    <name type="scientific">Corchorus olitorius</name>
    <dbReference type="NCBI Taxonomy" id="93759"/>
    <lineage>
        <taxon>Eukaryota</taxon>
        <taxon>Viridiplantae</taxon>
        <taxon>Streptophyta</taxon>
        <taxon>Embryophyta</taxon>
        <taxon>Tracheophyta</taxon>
        <taxon>Spermatophyta</taxon>
        <taxon>Magnoliopsida</taxon>
        <taxon>eudicotyledons</taxon>
        <taxon>Gunneridae</taxon>
        <taxon>Pentapetalae</taxon>
        <taxon>rosids</taxon>
        <taxon>malvids</taxon>
        <taxon>Malvales</taxon>
        <taxon>Malvaceae</taxon>
        <taxon>Grewioideae</taxon>
        <taxon>Apeibeae</taxon>
        <taxon>Corchorus</taxon>
    </lineage>
</organism>
<dbReference type="GO" id="GO:0005524">
    <property type="term" value="F:ATP binding"/>
    <property type="evidence" value="ECO:0007669"/>
    <property type="project" value="UniProtKB-KW"/>
</dbReference>
<dbReference type="Gene3D" id="1.10.8.430">
    <property type="entry name" value="Helical domain of apoptotic protease-activating factors"/>
    <property type="match status" value="1"/>
</dbReference>
<protein>
    <submittedName>
        <fullName evidence="9">Disease resistance protein</fullName>
    </submittedName>
</protein>
<sequence>MAEVIASIILEHFTSLAIEKASEAWSLVRDVKKEVKRLESNFRHLRSEVAVAEEKQYLEEDVKDWLDQYKEVAYDMEDVLEDWKIALHKLQSTRGGGASSFAKCWNWEVPSFLSCFSHGTHVVKRYDIGSRIVEIYQKVDQIVEDKKRFDFTKREINKQPQQDTNTFVDVSRLHGRDNIKRDIIKSLLSEDGTSEEVISCNNIPVIAIVGMTGIGKSALAQLVYNDTNIQTYFQPKIWVPVSHAFDQIQIALAILGVLDPNSNYAQNPNLILQPLLVEIREKIEGKRFFLVLDDMKIERAQDWEPFEVAFRSGMSGSRILVTTRKGTTAKKMAKRSCIFQLGQLPKETCWLIIKQVAFSGRNKIKGIEDLEEIGMKIAKKCKGLPLVAKTLGSVLQERLRSLGVDFNSESHVSVEALRNLFSVSKRLRLLEFGFAWALMVKEIPDEIGNLIHLRYLGLQRSRIKKLPESICKNCYLLETLDLRRCYHLEKLPDGIGKLKNLRHLYTEGCISLTYYPKGIGELKWLVRLTDIIARVDGNDTNEFSFGDLEKLNLLHEHVFVELVGVNAIDMKEVNRAKLHNKKYLKELYVTSMDSKVEEDVIVQALDPPSNLQVKFGDMREETDVILMEAMLLFLDAMLSSSEDEE</sequence>
<evidence type="ECO:0000259" key="6">
    <source>
        <dbReference type="Pfam" id="PF00931"/>
    </source>
</evidence>
<feature type="coiled-coil region" evidence="5">
    <location>
        <begin position="28"/>
        <end position="55"/>
    </location>
</feature>
<keyword evidence="2" id="KW-0547">Nucleotide-binding</keyword>
<dbReference type="STRING" id="93759.A0A1R3JMH3"/>
<dbReference type="EMBL" id="AWUE01015704">
    <property type="protein sequence ID" value="OMO96069.1"/>
    <property type="molecule type" value="Genomic_DNA"/>
</dbReference>
<evidence type="ECO:0000256" key="2">
    <source>
        <dbReference type="ARBA" id="ARBA00022741"/>
    </source>
</evidence>
<dbReference type="InterPro" id="IPR041118">
    <property type="entry name" value="Rx_N"/>
</dbReference>
<dbReference type="PANTHER" id="PTHR36766:SF45">
    <property type="entry name" value="NB-ARC DOMAIN-CONTAINING PROTEIN"/>
    <property type="match status" value="1"/>
</dbReference>
<dbReference type="SUPFAM" id="SSF52540">
    <property type="entry name" value="P-loop containing nucleoside triphosphate hydrolases"/>
    <property type="match status" value="1"/>
</dbReference>
<dbReference type="Pfam" id="PF18052">
    <property type="entry name" value="Rx_N"/>
    <property type="match status" value="1"/>
</dbReference>
<keyword evidence="1" id="KW-0677">Repeat</keyword>
<keyword evidence="10" id="KW-1185">Reference proteome</keyword>
<dbReference type="PRINTS" id="PR00364">
    <property type="entry name" value="DISEASERSIST"/>
</dbReference>
<dbReference type="Gene3D" id="3.80.10.10">
    <property type="entry name" value="Ribonuclease Inhibitor"/>
    <property type="match status" value="1"/>
</dbReference>
<keyword evidence="3" id="KW-0611">Plant defense</keyword>
<dbReference type="GO" id="GO:0043531">
    <property type="term" value="F:ADP binding"/>
    <property type="evidence" value="ECO:0007669"/>
    <property type="project" value="InterPro"/>
</dbReference>
<dbReference type="GO" id="GO:0006952">
    <property type="term" value="P:defense response"/>
    <property type="evidence" value="ECO:0007669"/>
    <property type="project" value="UniProtKB-KW"/>
</dbReference>
<dbReference type="AlphaFoldDB" id="A0A1R3JMH3"/>
<feature type="domain" description="Disease resistance N-terminal" evidence="7">
    <location>
        <begin position="7"/>
        <end position="93"/>
    </location>
</feature>
<proteinExistence type="predicted"/>
<dbReference type="InterPro" id="IPR038005">
    <property type="entry name" value="RX-like_CC"/>
</dbReference>
<dbReference type="InterPro" id="IPR027417">
    <property type="entry name" value="P-loop_NTPase"/>
</dbReference>
<keyword evidence="5" id="KW-0175">Coiled coil</keyword>
<feature type="domain" description="Disease resistance R13L4/SHOC-2-like LRR" evidence="8">
    <location>
        <begin position="445"/>
        <end position="612"/>
    </location>
</feature>
<evidence type="ECO:0000256" key="5">
    <source>
        <dbReference type="SAM" id="Coils"/>
    </source>
</evidence>
<dbReference type="Pfam" id="PF00931">
    <property type="entry name" value="NB-ARC"/>
    <property type="match status" value="1"/>
</dbReference>
<evidence type="ECO:0000259" key="8">
    <source>
        <dbReference type="Pfam" id="PF23598"/>
    </source>
</evidence>
<name>A0A1R3JMH3_9ROSI</name>
<dbReference type="PANTHER" id="PTHR36766">
    <property type="entry name" value="PLANT BROAD-SPECTRUM MILDEW RESISTANCE PROTEIN RPW8"/>
    <property type="match status" value="1"/>
</dbReference>
<dbReference type="Proteomes" id="UP000187203">
    <property type="component" value="Unassembled WGS sequence"/>
</dbReference>
<evidence type="ECO:0000259" key="7">
    <source>
        <dbReference type="Pfam" id="PF18052"/>
    </source>
</evidence>
<dbReference type="InterPro" id="IPR042197">
    <property type="entry name" value="Apaf_helical"/>
</dbReference>
<gene>
    <name evidence="9" type="ORF">COLO4_15528</name>
</gene>
<evidence type="ECO:0000313" key="9">
    <source>
        <dbReference type="EMBL" id="OMO96069.1"/>
    </source>
</evidence>
<dbReference type="OrthoDB" id="5279713at2759"/>
<dbReference type="Gene3D" id="3.40.50.300">
    <property type="entry name" value="P-loop containing nucleotide triphosphate hydrolases"/>
    <property type="match status" value="1"/>
</dbReference>
<evidence type="ECO:0000313" key="10">
    <source>
        <dbReference type="Proteomes" id="UP000187203"/>
    </source>
</evidence>
<dbReference type="CDD" id="cd14798">
    <property type="entry name" value="RX-CC_like"/>
    <property type="match status" value="1"/>
</dbReference>
<evidence type="ECO:0000256" key="3">
    <source>
        <dbReference type="ARBA" id="ARBA00022821"/>
    </source>
</evidence>
<reference evidence="10" key="1">
    <citation type="submission" date="2013-09" db="EMBL/GenBank/DDBJ databases">
        <title>Corchorus olitorius genome sequencing.</title>
        <authorList>
            <person name="Alam M."/>
            <person name="Haque M.S."/>
            <person name="Islam M.S."/>
            <person name="Emdad E.M."/>
            <person name="Islam M.M."/>
            <person name="Ahmed B."/>
            <person name="Halim A."/>
            <person name="Hossen Q.M.M."/>
            <person name="Hossain M.Z."/>
            <person name="Ahmed R."/>
            <person name="Khan M.M."/>
            <person name="Islam R."/>
            <person name="Rashid M.M."/>
            <person name="Khan S.A."/>
            <person name="Rahman M.S."/>
            <person name="Alam M."/>
            <person name="Yahiya A.S."/>
            <person name="Khan M.S."/>
            <person name="Azam M.S."/>
            <person name="Haque T."/>
            <person name="Lashkar M.Z.H."/>
            <person name="Akhand A.I."/>
            <person name="Morshed G."/>
            <person name="Roy S."/>
            <person name="Uddin K.S."/>
            <person name="Rabeya T."/>
            <person name="Hossain A.S."/>
            <person name="Chowdhury A."/>
            <person name="Snigdha A.R."/>
            <person name="Mortoza M.S."/>
            <person name="Matin S.A."/>
            <person name="Hoque S.M.E."/>
            <person name="Islam M.K."/>
            <person name="Roy D.K."/>
            <person name="Haider R."/>
            <person name="Moosa M.M."/>
            <person name="Elias S.M."/>
            <person name="Hasan A.M."/>
            <person name="Jahan S."/>
            <person name="Shafiuddin M."/>
            <person name="Mahmood N."/>
            <person name="Shommy N.S."/>
        </authorList>
    </citation>
    <scope>NUCLEOTIDE SEQUENCE [LARGE SCALE GENOMIC DNA]</scope>
    <source>
        <strain evidence="10">cv. O-4</strain>
    </source>
</reference>
<dbReference type="GO" id="GO:0051707">
    <property type="term" value="P:response to other organism"/>
    <property type="evidence" value="ECO:0007669"/>
    <property type="project" value="UniProtKB-ARBA"/>
</dbReference>
<keyword evidence="4" id="KW-0067">ATP-binding</keyword>
<dbReference type="InterPro" id="IPR055414">
    <property type="entry name" value="LRR_R13L4/SHOC2-like"/>
</dbReference>
<dbReference type="Pfam" id="PF23598">
    <property type="entry name" value="LRR_14"/>
    <property type="match status" value="1"/>
</dbReference>
<comment type="caution">
    <text evidence="9">The sequence shown here is derived from an EMBL/GenBank/DDBJ whole genome shotgun (WGS) entry which is preliminary data.</text>
</comment>
<evidence type="ECO:0000256" key="1">
    <source>
        <dbReference type="ARBA" id="ARBA00022737"/>
    </source>
</evidence>
<feature type="domain" description="NB-ARC" evidence="6">
    <location>
        <begin position="201"/>
        <end position="361"/>
    </location>
</feature>
<dbReference type="InterPro" id="IPR032675">
    <property type="entry name" value="LRR_dom_sf"/>
</dbReference>
<accession>A0A1R3JMH3</accession>
<dbReference type="InterPro" id="IPR002182">
    <property type="entry name" value="NB-ARC"/>
</dbReference>
<dbReference type="Gene3D" id="1.20.5.4130">
    <property type="match status" value="1"/>
</dbReference>
<evidence type="ECO:0000256" key="4">
    <source>
        <dbReference type="ARBA" id="ARBA00022840"/>
    </source>
</evidence>
<dbReference type="SUPFAM" id="SSF52047">
    <property type="entry name" value="RNI-like"/>
    <property type="match status" value="1"/>
</dbReference>